<sequence length="104" mass="11076">MYESLLASAFMTTGAGGREAGAGAFADQIAFELSQCAKQVKHESTTIDAVSILLHASQADAGGVKPLDQVDQIFQRATQPVWFGSLFICKLVARRQHGRVSHGA</sequence>
<gene>
    <name evidence="1" type="ORF">BJG93_29900</name>
</gene>
<keyword evidence="1" id="KW-0614">Plasmid</keyword>
<accession>A0A1I9YU11</accession>
<dbReference type="AntiFam" id="ANF00120">
    <property type="entry name" value="Shadow ORF (opposite pinE)"/>
</dbReference>
<geneLocation type="plasmid" evidence="1">
    <name>pl1WSM5005</name>
</geneLocation>
<protein>
    <submittedName>
        <fullName evidence="1">Uncharacterized protein</fullName>
    </submittedName>
</protein>
<dbReference type="EMBL" id="CP017563">
    <property type="protein sequence ID" value="APA89690.1"/>
    <property type="molecule type" value="Genomic_DNA"/>
</dbReference>
<reference evidence="1" key="1">
    <citation type="submission" date="2016-09" db="EMBL/GenBank/DDBJ databases">
        <title>The Complete Genome of Burkholderia sprentiae wsm5005.</title>
        <authorList>
            <person name="De Meyer S."/>
            <person name="Wang P."/>
            <person name="Terpolilli J."/>
        </authorList>
    </citation>
    <scope>NUCLEOTIDE SEQUENCE [LARGE SCALE GENOMIC DNA]</scope>
    <source>
        <strain evidence="1">WSM5005</strain>
        <plasmid evidence="1">pl1WSM5005</plasmid>
    </source>
</reference>
<evidence type="ECO:0000313" key="1">
    <source>
        <dbReference type="EMBL" id="APA89690.1"/>
    </source>
</evidence>
<organism evidence="1">
    <name type="scientific">Paraburkholderia sprentiae WSM5005</name>
    <dbReference type="NCBI Taxonomy" id="754502"/>
    <lineage>
        <taxon>Bacteria</taxon>
        <taxon>Pseudomonadati</taxon>
        <taxon>Pseudomonadota</taxon>
        <taxon>Betaproteobacteria</taxon>
        <taxon>Burkholderiales</taxon>
        <taxon>Burkholderiaceae</taxon>
        <taxon>Paraburkholderia</taxon>
    </lineage>
</organism>
<dbReference type="AlphaFoldDB" id="A0A1I9YU11"/>
<proteinExistence type="predicted"/>
<name>A0A1I9YU11_9BURK</name>